<dbReference type="EMBL" id="BAAAPL010000002">
    <property type="protein sequence ID" value="GAA1701268.1"/>
    <property type="molecule type" value="Genomic_DNA"/>
</dbReference>
<evidence type="ECO:0000313" key="2">
    <source>
        <dbReference type="Proteomes" id="UP001501690"/>
    </source>
</evidence>
<sequence>MTTDLLGNELTAAETELVRLYDELKAFAAREDLGPSTRAAALAALAPLAVGVTDLGLRLEHLTDIGA</sequence>
<accession>A0ABP4UD77</accession>
<name>A0ABP4UD77_9MICO</name>
<gene>
    <name evidence="1" type="ORF">GCM10009808_18920</name>
</gene>
<proteinExistence type="predicted"/>
<organism evidence="1 2">
    <name type="scientific">Microbacterium sediminicola</name>
    <dbReference type="NCBI Taxonomy" id="415210"/>
    <lineage>
        <taxon>Bacteria</taxon>
        <taxon>Bacillati</taxon>
        <taxon>Actinomycetota</taxon>
        <taxon>Actinomycetes</taxon>
        <taxon>Micrococcales</taxon>
        <taxon>Microbacteriaceae</taxon>
        <taxon>Microbacterium</taxon>
    </lineage>
</organism>
<protein>
    <recommendedName>
        <fullName evidence="3">HNH endonuclease</fullName>
    </recommendedName>
</protein>
<keyword evidence="2" id="KW-1185">Reference proteome</keyword>
<evidence type="ECO:0008006" key="3">
    <source>
        <dbReference type="Google" id="ProtNLM"/>
    </source>
</evidence>
<reference evidence="2" key="1">
    <citation type="journal article" date="2019" name="Int. J. Syst. Evol. Microbiol.">
        <title>The Global Catalogue of Microorganisms (GCM) 10K type strain sequencing project: providing services to taxonomists for standard genome sequencing and annotation.</title>
        <authorList>
            <consortium name="The Broad Institute Genomics Platform"/>
            <consortium name="The Broad Institute Genome Sequencing Center for Infectious Disease"/>
            <person name="Wu L."/>
            <person name="Ma J."/>
        </authorList>
    </citation>
    <scope>NUCLEOTIDE SEQUENCE [LARGE SCALE GENOMIC DNA]</scope>
    <source>
        <strain evidence="2">JCM 15577</strain>
    </source>
</reference>
<evidence type="ECO:0000313" key="1">
    <source>
        <dbReference type="EMBL" id="GAA1701268.1"/>
    </source>
</evidence>
<dbReference type="RefSeq" id="WP_344071927.1">
    <property type="nucleotide sequence ID" value="NZ_BAAAPL010000002.1"/>
</dbReference>
<comment type="caution">
    <text evidence="1">The sequence shown here is derived from an EMBL/GenBank/DDBJ whole genome shotgun (WGS) entry which is preliminary data.</text>
</comment>
<dbReference type="Proteomes" id="UP001501690">
    <property type="component" value="Unassembled WGS sequence"/>
</dbReference>